<accession>A0AAE3ALY6</accession>
<dbReference type="EMBL" id="JAJEPU010000008">
    <property type="protein sequence ID" value="MCC2164106.1"/>
    <property type="molecule type" value="Genomic_DNA"/>
</dbReference>
<dbReference type="AlphaFoldDB" id="A0AAE3ALY6"/>
<comment type="caution">
    <text evidence="1">The sequence shown here is derived from an EMBL/GenBank/DDBJ whole genome shotgun (WGS) entry which is preliminary data.</text>
</comment>
<proteinExistence type="predicted"/>
<evidence type="ECO:0000313" key="2">
    <source>
        <dbReference type="Proteomes" id="UP001198962"/>
    </source>
</evidence>
<name>A0AAE3ALY6_9FIRM</name>
<evidence type="ECO:0000313" key="1">
    <source>
        <dbReference type="EMBL" id="MCC2164106.1"/>
    </source>
</evidence>
<dbReference type="RefSeq" id="WP_177976703.1">
    <property type="nucleotide sequence ID" value="NZ_JAJEPU010000008.1"/>
</dbReference>
<keyword evidence="2" id="KW-1185">Reference proteome</keyword>
<protein>
    <submittedName>
        <fullName evidence="1">Uncharacterized protein</fullName>
    </submittedName>
</protein>
<organism evidence="1 2">
    <name type="scientific">Brotaphodocola catenula</name>
    <dbReference type="NCBI Taxonomy" id="2885361"/>
    <lineage>
        <taxon>Bacteria</taxon>
        <taxon>Bacillati</taxon>
        <taxon>Bacillota</taxon>
        <taxon>Clostridia</taxon>
        <taxon>Lachnospirales</taxon>
        <taxon>Lachnospiraceae</taxon>
        <taxon>Brotaphodocola</taxon>
    </lineage>
</organism>
<sequence length="88" mass="10491">MFRMWGKIWKDNHMIKDTVIANGDYNQSRTTMVFQAVEDICRQFDLSCPIWLDSNINDFKLHAKTRFTQDSFIESIDFDSLEIHVIEE</sequence>
<reference evidence="1" key="1">
    <citation type="submission" date="2021-10" db="EMBL/GenBank/DDBJ databases">
        <title>Anaerobic single-cell dispensing facilitates the cultivation of human gut bacteria.</title>
        <authorList>
            <person name="Afrizal A."/>
        </authorList>
    </citation>
    <scope>NUCLEOTIDE SEQUENCE</scope>
    <source>
        <strain evidence="1">CLA-AA-H274</strain>
    </source>
</reference>
<dbReference type="Proteomes" id="UP001198962">
    <property type="component" value="Unassembled WGS sequence"/>
</dbReference>
<gene>
    <name evidence="1" type="ORF">LKD32_04260</name>
</gene>